<dbReference type="InterPro" id="IPR003959">
    <property type="entry name" value="ATPase_AAA_core"/>
</dbReference>
<dbReference type="AlphaFoldDB" id="A0A345ZCE6"/>
<feature type="domain" description="ATPase AAA-type core" evidence="1">
    <location>
        <begin position="129"/>
        <end position="244"/>
    </location>
</feature>
<protein>
    <recommendedName>
        <fullName evidence="1">ATPase AAA-type core domain-containing protein</fullName>
    </recommendedName>
</protein>
<keyword evidence="3" id="KW-1185">Reference proteome</keyword>
<evidence type="ECO:0000259" key="1">
    <source>
        <dbReference type="Pfam" id="PF00004"/>
    </source>
</evidence>
<dbReference type="Pfam" id="PF00004">
    <property type="entry name" value="AAA"/>
    <property type="match status" value="1"/>
</dbReference>
<dbReference type="EMBL" id="CP025544">
    <property type="protein sequence ID" value="AXK60963.1"/>
    <property type="molecule type" value="Genomic_DNA"/>
</dbReference>
<dbReference type="RefSeq" id="WP_115585978.1">
    <property type="nucleotide sequence ID" value="NZ_CP025544.1"/>
</dbReference>
<organism evidence="2 3">
    <name type="scientific">Candidatus Chromulinivorax destructor</name>
    <dbReference type="NCBI Taxonomy" id="2066483"/>
    <lineage>
        <taxon>Bacteria</taxon>
        <taxon>Candidatus Babelota</taxon>
        <taxon>Candidatus Babeliae</taxon>
        <taxon>Candidatus Babeliales</taxon>
        <taxon>Candidatus Chromulinivoraceae</taxon>
        <taxon>Candidatus Chromulinivorax</taxon>
    </lineage>
</organism>
<gene>
    <name evidence="2" type="ORF">C0J27_04485</name>
</gene>
<dbReference type="InterPro" id="IPR027417">
    <property type="entry name" value="P-loop_NTPase"/>
</dbReference>
<dbReference type="Gene3D" id="3.40.50.300">
    <property type="entry name" value="P-loop containing nucleotide triphosphate hydrolases"/>
    <property type="match status" value="1"/>
</dbReference>
<name>A0A345ZCE6_9BACT</name>
<evidence type="ECO:0000313" key="3">
    <source>
        <dbReference type="Proteomes" id="UP000254834"/>
    </source>
</evidence>
<dbReference type="GO" id="GO:0005524">
    <property type="term" value="F:ATP binding"/>
    <property type="evidence" value="ECO:0007669"/>
    <property type="project" value="InterPro"/>
</dbReference>
<dbReference type="Proteomes" id="UP000254834">
    <property type="component" value="Chromosome"/>
</dbReference>
<evidence type="ECO:0000313" key="2">
    <source>
        <dbReference type="EMBL" id="AXK60963.1"/>
    </source>
</evidence>
<dbReference type="OrthoDB" id="9778364at2"/>
<proteinExistence type="predicted"/>
<dbReference type="SUPFAM" id="SSF52540">
    <property type="entry name" value="P-loop containing nucleoside triphosphate hydrolases"/>
    <property type="match status" value="1"/>
</dbReference>
<dbReference type="KEGG" id="cdes:C0J27_04485"/>
<sequence>MKKHTKLRLIFGIVILNGSLSIASDNDNGAGSPAKLIPAIVTFLKASTIAAVSHIITTEFVESWRRSKKSSESYWEYFTASKPKLATITHEQLKLRPDLHIDTLASLPEAVQSVLHKEEISGTGEHQMLLLYGKPGTGKTTIAQQIALYTKGNYYHIHQRDFDNYSDATVARFLRYYVQRIADETKDGTVSTLHLEEFGKQFGLSTGNEIQSVQHGMNENTWKSLLQDLEKNYPKVRVVACSNYGQDGKPFNSAIANERAHIINVQAPNDVARKVFLTTTCVAHLKNQGTKHAEFQTASKKNQKNRNKFLTDTFLVTNAMHDACKKEHDDKIAMITPHSLSAYIWPSKWVSTWNKRVQAANLQSQGYHTPVVNWDVAHATEKEINKFVAVTNGLRYRQLNEITEDARRDKLEQIERMKKHATNNDSTYKVDLINRTFSLTTIDYNPKNPSEKKELTITAPFGKVQPHNMVQAAAKDIPNNGPQAKPITDIYSMAKRYEQKKNIEKLKLKAPAHVDLA</sequence>
<accession>A0A345ZCE6</accession>
<dbReference type="GO" id="GO:0016887">
    <property type="term" value="F:ATP hydrolysis activity"/>
    <property type="evidence" value="ECO:0007669"/>
    <property type="project" value="InterPro"/>
</dbReference>
<reference evidence="2 3" key="1">
    <citation type="submission" date="2017-12" db="EMBL/GenBank/DDBJ databases">
        <title>Chromulinavorax destructans is a abundant pathogen of dominant heterotrophic picoflagllates.</title>
        <authorList>
            <person name="Deeg C.M."/>
            <person name="Zimmer M."/>
            <person name="Suttle C.A."/>
        </authorList>
    </citation>
    <scope>NUCLEOTIDE SEQUENCE [LARGE SCALE GENOMIC DNA]</scope>
    <source>
        <strain evidence="2 3">SeV1</strain>
    </source>
</reference>